<comment type="caution">
    <text evidence="1">The sequence shown here is derived from an EMBL/GenBank/DDBJ whole genome shotgun (WGS) entry which is preliminary data.</text>
</comment>
<protein>
    <submittedName>
        <fullName evidence="1">Histidine phosphatase family protein</fullName>
    </submittedName>
</protein>
<dbReference type="Proteomes" id="UP000681356">
    <property type="component" value="Unassembled WGS sequence"/>
</dbReference>
<dbReference type="CDD" id="cd07067">
    <property type="entry name" value="HP_PGM_like"/>
    <property type="match status" value="1"/>
</dbReference>
<proteinExistence type="predicted"/>
<dbReference type="InterPro" id="IPR029033">
    <property type="entry name" value="His_PPase_superfam"/>
</dbReference>
<dbReference type="AlphaFoldDB" id="A0A8J8B951"/>
<evidence type="ECO:0000313" key="1">
    <source>
        <dbReference type="EMBL" id="MBS0126122.1"/>
    </source>
</evidence>
<keyword evidence="2" id="KW-1185">Reference proteome</keyword>
<dbReference type="EMBL" id="JAGTUU010000008">
    <property type="protein sequence ID" value="MBS0126122.1"/>
    <property type="molecule type" value="Genomic_DNA"/>
</dbReference>
<dbReference type="SUPFAM" id="SSF53254">
    <property type="entry name" value="Phosphoglycerate mutase-like"/>
    <property type="match status" value="1"/>
</dbReference>
<dbReference type="RefSeq" id="WP_212538078.1">
    <property type="nucleotide sequence ID" value="NZ_JAGTUU010000008.1"/>
</dbReference>
<gene>
    <name evidence="1" type="ORF">KB874_18710</name>
</gene>
<evidence type="ECO:0000313" key="2">
    <source>
        <dbReference type="Proteomes" id="UP000681356"/>
    </source>
</evidence>
<reference evidence="1" key="1">
    <citation type="submission" date="2021-04" db="EMBL/GenBank/DDBJ databases">
        <authorList>
            <person name="Yoon J."/>
        </authorList>
    </citation>
    <scope>NUCLEOTIDE SEQUENCE</scope>
    <source>
        <strain evidence="1">KMU-90</strain>
    </source>
</reference>
<dbReference type="Gene3D" id="3.40.50.1240">
    <property type="entry name" value="Phosphoglycerate mutase-like"/>
    <property type="match status" value="1"/>
</dbReference>
<dbReference type="InterPro" id="IPR013078">
    <property type="entry name" value="His_Pase_superF_clade-1"/>
</dbReference>
<dbReference type="Pfam" id="PF00300">
    <property type="entry name" value="His_Phos_1"/>
    <property type="match status" value="1"/>
</dbReference>
<accession>A0A8J8B951</accession>
<organism evidence="1 2">
    <name type="scientific">Thetidibacter halocola</name>
    <dbReference type="NCBI Taxonomy" id="2827239"/>
    <lineage>
        <taxon>Bacteria</taxon>
        <taxon>Pseudomonadati</taxon>
        <taxon>Pseudomonadota</taxon>
        <taxon>Alphaproteobacteria</taxon>
        <taxon>Rhodobacterales</taxon>
        <taxon>Roseobacteraceae</taxon>
        <taxon>Thetidibacter</taxon>
    </lineage>
</organism>
<sequence>MRQLFYITHADVVQDPAIPVTDWPLSERGKARHRALAARMPPLGAVFSSLERKAQEGAQILAEAQGLWPRGVLFLHENDRSATGYLPPEEFEAVADAFFARPRDSVRGWERAIDAQYRITTTLKRIVPESREGDVAVVAHGGVGALLRAHLLDAPIDRSHDQPLGKGGGHVLTIALPDWTLVQDWTPIESFRDGPR</sequence>
<name>A0A8J8B951_9RHOB</name>